<evidence type="ECO:0000256" key="1">
    <source>
        <dbReference type="SAM" id="Phobius"/>
    </source>
</evidence>
<sequence length="104" mass="11602">MRANMFAFAFGIFALVVGVIIDLFGLFNQFMSLDSGKTVLTGSITFLLGLAFLSLPNRIERYLGEAVVTLGLLYYFYIQTNNLWVAIIIVAIIAAVMEYGLKHR</sequence>
<keyword evidence="1" id="KW-0472">Membrane</keyword>
<organism evidence="2 3">
    <name type="scientific">Lentilactobacillus rapi</name>
    <dbReference type="NCBI Taxonomy" id="481723"/>
    <lineage>
        <taxon>Bacteria</taxon>
        <taxon>Bacillati</taxon>
        <taxon>Bacillota</taxon>
        <taxon>Bacilli</taxon>
        <taxon>Lactobacillales</taxon>
        <taxon>Lactobacillaceae</taxon>
        <taxon>Lentilactobacillus</taxon>
    </lineage>
</organism>
<dbReference type="RefSeq" id="WP_054747489.1">
    <property type="nucleotide sequence ID" value="NZ_BKAM01000074.1"/>
</dbReference>
<proteinExistence type="predicted"/>
<feature type="transmembrane region" description="Helical" evidence="1">
    <location>
        <begin position="84"/>
        <end position="101"/>
    </location>
</feature>
<reference evidence="2 3" key="1">
    <citation type="submission" date="2019-07" db="EMBL/GenBank/DDBJ databases">
        <title>Whole genome shotgun sequence of Lactobacillus rapi NBRC 109618.</title>
        <authorList>
            <person name="Hosoyama A."/>
            <person name="Uohara A."/>
            <person name="Ohji S."/>
            <person name="Ichikawa N."/>
        </authorList>
    </citation>
    <scope>NUCLEOTIDE SEQUENCE [LARGE SCALE GENOMIC DNA]</scope>
    <source>
        <strain evidence="2 3">NBRC 109618</strain>
    </source>
</reference>
<dbReference type="AlphaFoldDB" id="A0A512PQK1"/>
<evidence type="ECO:0000313" key="3">
    <source>
        <dbReference type="Proteomes" id="UP000321569"/>
    </source>
</evidence>
<keyword evidence="1" id="KW-1133">Transmembrane helix</keyword>
<dbReference type="STRING" id="1423795.FD12_GL001332"/>
<feature type="transmembrane region" description="Helical" evidence="1">
    <location>
        <begin position="7"/>
        <end position="27"/>
    </location>
</feature>
<feature type="transmembrane region" description="Helical" evidence="1">
    <location>
        <begin position="62"/>
        <end position="78"/>
    </location>
</feature>
<accession>A0A512PQK1</accession>
<dbReference type="EMBL" id="BKAM01000074">
    <property type="protein sequence ID" value="GEP73412.1"/>
    <property type="molecule type" value="Genomic_DNA"/>
</dbReference>
<evidence type="ECO:0000313" key="2">
    <source>
        <dbReference type="EMBL" id="GEP73412.1"/>
    </source>
</evidence>
<name>A0A512PQK1_9LACO</name>
<comment type="caution">
    <text evidence="2">The sequence shown here is derived from an EMBL/GenBank/DDBJ whole genome shotgun (WGS) entry which is preliminary data.</text>
</comment>
<keyword evidence="1" id="KW-0812">Transmembrane</keyword>
<gene>
    <name evidence="2" type="ORF">LRA02_22800</name>
</gene>
<dbReference type="Proteomes" id="UP000321569">
    <property type="component" value="Unassembled WGS sequence"/>
</dbReference>
<protein>
    <submittedName>
        <fullName evidence="2">Uncharacterized protein</fullName>
    </submittedName>
</protein>
<feature type="transmembrane region" description="Helical" evidence="1">
    <location>
        <begin position="39"/>
        <end position="55"/>
    </location>
</feature>
<dbReference type="OrthoDB" id="2327531at2"/>